<gene>
    <name evidence="3" type="ORF">MNB_SV-15-1336</name>
</gene>
<proteinExistence type="predicted"/>
<dbReference type="PANTHER" id="PTHR45947">
    <property type="entry name" value="SULFOQUINOVOSYL TRANSFERASE SQD2"/>
    <property type="match status" value="1"/>
</dbReference>
<reference evidence="3" key="1">
    <citation type="submission" date="2016-10" db="EMBL/GenBank/DDBJ databases">
        <authorList>
            <person name="de Groot N.N."/>
        </authorList>
    </citation>
    <scope>NUCLEOTIDE SEQUENCE</scope>
</reference>
<dbReference type="InterPro" id="IPR028098">
    <property type="entry name" value="Glyco_trans_4-like_N"/>
</dbReference>
<feature type="domain" description="Glycosyl transferase family 1" evidence="1">
    <location>
        <begin position="193"/>
        <end position="333"/>
    </location>
</feature>
<dbReference type="PANTHER" id="PTHR45947:SF3">
    <property type="entry name" value="SULFOQUINOVOSYL TRANSFERASE SQD2"/>
    <property type="match status" value="1"/>
</dbReference>
<name>A0A1W1EHW8_9ZZZZ</name>
<sequence>MKIAIVHDWLTTNAGAEKVLREFLDIYPNADIFSLVDFLDDKDREDVLNGRKVTTSFIQNLPFAKNKFRNYLGLFPLAIEQFDLSEYDLILSSSHAVAKGVLTHSEQVHISYVHTPIRYAWDLYFRYLEDNNLQKGFKATILKYILHKIRIWDYTTANRVDYYISNSNYIAKRIAKIYNKSATTIYPPVDIDKFKLCINKEDFYLTASRLVPYKKIDLIVEAFAKSNKKLVVIGDGTQMEYIKSKATSNIEILGYQEDSVLLDYMQRAKAFIFAGVEDFGITPVEAMACGTPVIALNQGGLRESIESGINGIFFEEQSVESIKEAINRFESISFKPSIIRDSIVKFGRDRFKKEIEEFIRIVF</sequence>
<dbReference type="EMBL" id="FRYL01000011">
    <property type="protein sequence ID" value="SHO80468.1"/>
    <property type="molecule type" value="Genomic_DNA"/>
</dbReference>
<dbReference type="Pfam" id="PF00534">
    <property type="entry name" value="Glycos_transf_1"/>
    <property type="match status" value="1"/>
</dbReference>
<accession>A0A1W1EHW8</accession>
<feature type="domain" description="Glycosyltransferase subfamily 4-like N-terminal" evidence="2">
    <location>
        <begin position="52"/>
        <end position="192"/>
    </location>
</feature>
<protein>
    <submittedName>
        <fullName evidence="3">Glycosyltransferase</fullName>
    </submittedName>
</protein>
<dbReference type="SUPFAM" id="SSF53756">
    <property type="entry name" value="UDP-Glycosyltransferase/glycogen phosphorylase"/>
    <property type="match status" value="1"/>
</dbReference>
<dbReference type="AlphaFoldDB" id="A0A1W1EHW8"/>
<evidence type="ECO:0000259" key="2">
    <source>
        <dbReference type="Pfam" id="PF13439"/>
    </source>
</evidence>
<keyword evidence="3" id="KW-0808">Transferase</keyword>
<dbReference type="GO" id="GO:0016757">
    <property type="term" value="F:glycosyltransferase activity"/>
    <property type="evidence" value="ECO:0007669"/>
    <property type="project" value="InterPro"/>
</dbReference>
<dbReference type="CDD" id="cd03804">
    <property type="entry name" value="GT4_WbaZ-like"/>
    <property type="match status" value="1"/>
</dbReference>
<evidence type="ECO:0000313" key="3">
    <source>
        <dbReference type="EMBL" id="SHO80468.1"/>
    </source>
</evidence>
<evidence type="ECO:0000259" key="1">
    <source>
        <dbReference type="Pfam" id="PF00534"/>
    </source>
</evidence>
<dbReference type="InterPro" id="IPR050194">
    <property type="entry name" value="Glycosyltransferase_grp1"/>
</dbReference>
<dbReference type="InterPro" id="IPR001296">
    <property type="entry name" value="Glyco_trans_1"/>
</dbReference>
<dbReference type="Pfam" id="PF13439">
    <property type="entry name" value="Glyco_transf_4"/>
    <property type="match status" value="1"/>
</dbReference>
<dbReference type="Gene3D" id="3.40.50.2000">
    <property type="entry name" value="Glycogen Phosphorylase B"/>
    <property type="match status" value="2"/>
</dbReference>
<organism evidence="3">
    <name type="scientific">hydrothermal vent metagenome</name>
    <dbReference type="NCBI Taxonomy" id="652676"/>
    <lineage>
        <taxon>unclassified sequences</taxon>
        <taxon>metagenomes</taxon>
        <taxon>ecological metagenomes</taxon>
    </lineage>
</organism>